<gene>
    <name evidence="9" type="ORF">DQQ10_20290</name>
</gene>
<dbReference type="Pfam" id="PF00759">
    <property type="entry name" value="Glyco_hydro_9"/>
    <property type="match status" value="1"/>
</dbReference>
<evidence type="ECO:0000256" key="2">
    <source>
        <dbReference type="ARBA" id="ARBA00022801"/>
    </source>
</evidence>
<sequence>MRKIILLLLILSFQVDIDAQTTTKYICVDQFGYRTISKKVAVIRDPVVGFDSDESFTPGSSYAVVDATTDENVLTGTIASWNSGNTDASSGDKVWWFDFSSLETPGDYYILDIEQNLRSYEFKIADDLYQELLKHAVRTFFYQRAGFKKDATYAGAAWADEASHLKNLQDPNARVYNQQNNASTERDLRGGWYDAGDYNKYTTWTANYVVDFMLAYLENPGAWSDDYNIPESGNNIPDLLDEAKWGVDHLVRMQNTNGSVLSIVGLSHASPPSSATGQSLYGNASTSATLNTAAAFAIASKVYGSRGMKNYAADLKARAIKAWDWATANPNVIFKNNDTASGTSGLGAGQQETNDYGRFMAKLEAAMYLFEITGEAKYKQFFEDNYDEVHLIAWNFAFPFETANQEILLHYTTIPNVSANVVTAIKTAYKNAMNSDNNFAAYTNMTDPYRAFIKDYTWGSNATKGSQSLMFLDWKRYNIDDTKNDIALAAAEEFIHYLHGVNPLNFVYLSNMYAYGAENGVNEFYHTWFGNGSAKWDRVGVSTYGPAPGFVVGGPNPSYDKDVCCANNTCSTTACNAESVVPPKNQPAQKSYKDFNTSWPLNSWSVTENSNGYQMNYIRMLSHFVVANYDCSGKANGTATYDVCNICSGGDTGVTPITDAALCTEIVTSIDEDNETDFVVFPNPTNGMIDIMNLRKENVQIELRNNVGMAIENKISNEKTISLNLAHYAAGYYVVLIHRNNTVVARKVVKN</sequence>
<dbReference type="AlphaFoldDB" id="A0A364XXQ9"/>
<organism evidence="9 10">
    <name type="scientific">Pseudochryseolinea flava</name>
    <dbReference type="NCBI Taxonomy" id="2059302"/>
    <lineage>
        <taxon>Bacteria</taxon>
        <taxon>Pseudomonadati</taxon>
        <taxon>Bacteroidota</taxon>
        <taxon>Cytophagia</taxon>
        <taxon>Cytophagales</taxon>
        <taxon>Fulvivirgaceae</taxon>
        <taxon>Pseudochryseolinea</taxon>
    </lineage>
</organism>
<evidence type="ECO:0000313" key="10">
    <source>
        <dbReference type="Proteomes" id="UP000251889"/>
    </source>
</evidence>
<dbReference type="Proteomes" id="UP000251889">
    <property type="component" value="Unassembled WGS sequence"/>
</dbReference>
<dbReference type="InterPro" id="IPR008928">
    <property type="entry name" value="6-hairpin_glycosidase_sf"/>
</dbReference>
<dbReference type="InterPro" id="IPR014756">
    <property type="entry name" value="Ig_E-set"/>
</dbReference>
<evidence type="ECO:0000259" key="7">
    <source>
        <dbReference type="Pfam" id="PF02927"/>
    </source>
</evidence>
<dbReference type="InterPro" id="IPR013783">
    <property type="entry name" value="Ig-like_fold"/>
</dbReference>
<dbReference type="OrthoDB" id="9808897at2"/>
<evidence type="ECO:0000313" key="9">
    <source>
        <dbReference type="EMBL" id="RAV99238.1"/>
    </source>
</evidence>
<dbReference type="PANTHER" id="PTHR22298">
    <property type="entry name" value="ENDO-1,4-BETA-GLUCANASE"/>
    <property type="match status" value="1"/>
</dbReference>
<dbReference type="InterPro" id="IPR012341">
    <property type="entry name" value="6hp_glycosidase-like_sf"/>
</dbReference>
<dbReference type="CDD" id="cd02850">
    <property type="entry name" value="E_set_Cellulase_N"/>
    <property type="match status" value="1"/>
</dbReference>
<evidence type="ECO:0000256" key="4">
    <source>
        <dbReference type="ARBA" id="ARBA00023295"/>
    </source>
</evidence>
<keyword evidence="10" id="KW-1185">Reference proteome</keyword>
<dbReference type="Pfam" id="PF02927">
    <property type="entry name" value="CelD_N"/>
    <property type="match status" value="1"/>
</dbReference>
<comment type="caution">
    <text evidence="9">The sequence shown here is derived from an EMBL/GenBank/DDBJ whole genome shotgun (WGS) entry which is preliminary data.</text>
</comment>
<keyword evidence="5" id="KW-0624">Polysaccharide degradation</keyword>
<dbReference type="Gene3D" id="1.50.10.10">
    <property type="match status" value="1"/>
</dbReference>
<accession>A0A364XXQ9</accession>
<dbReference type="InterPro" id="IPR004197">
    <property type="entry name" value="Cellulase_Ig-like"/>
</dbReference>
<dbReference type="EMBL" id="QMFY01000012">
    <property type="protein sequence ID" value="RAV99238.1"/>
    <property type="molecule type" value="Genomic_DNA"/>
</dbReference>
<evidence type="ECO:0000256" key="5">
    <source>
        <dbReference type="ARBA" id="ARBA00023326"/>
    </source>
</evidence>
<dbReference type="Pfam" id="PF18962">
    <property type="entry name" value="Por_Secre_tail"/>
    <property type="match status" value="1"/>
</dbReference>
<evidence type="ECO:0000256" key="1">
    <source>
        <dbReference type="ARBA" id="ARBA00007072"/>
    </source>
</evidence>
<evidence type="ECO:0000259" key="6">
    <source>
        <dbReference type="Pfam" id="PF00759"/>
    </source>
</evidence>
<feature type="domain" description="Cellulase Ig-like" evidence="7">
    <location>
        <begin position="22"/>
        <end position="110"/>
    </location>
</feature>
<dbReference type="SUPFAM" id="SSF81296">
    <property type="entry name" value="E set domains"/>
    <property type="match status" value="1"/>
</dbReference>
<feature type="domain" description="Glycoside hydrolase family 9" evidence="6">
    <location>
        <begin position="129"/>
        <end position="607"/>
    </location>
</feature>
<comment type="similarity">
    <text evidence="1">Belongs to the glycosyl hydrolase 9 (cellulase E) family.</text>
</comment>
<evidence type="ECO:0000256" key="3">
    <source>
        <dbReference type="ARBA" id="ARBA00023277"/>
    </source>
</evidence>
<keyword evidence="3" id="KW-0119">Carbohydrate metabolism</keyword>
<proteinExistence type="inferred from homology"/>
<name>A0A364XXQ9_9BACT</name>
<dbReference type="NCBIfam" id="TIGR04183">
    <property type="entry name" value="Por_Secre_tail"/>
    <property type="match status" value="1"/>
</dbReference>
<feature type="domain" description="Secretion system C-terminal sorting" evidence="8">
    <location>
        <begin position="680"/>
        <end position="749"/>
    </location>
</feature>
<dbReference type="GO" id="GO:0000272">
    <property type="term" value="P:polysaccharide catabolic process"/>
    <property type="evidence" value="ECO:0007669"/>
    <property type="project" value="UniProtKB-KW"/>
</dbReference>
<evidence type="ECO:0000259" key="8">
    <source>
        <dbReference type="Pfam" id="PF18962"/>
    </source>
</evidence>
<dbReference type="Gene3D" id="2.60.40.10">
    <property type="entry name" value="Immunoglobulins"/>
    <property type="match status" value="1"/>
</dbReference>
<dbReference type="InterPro" id="IPR026444">
    <property type="entry name" value="Secre_tail"/>
</dbReference>
<dbReference type="GO" id="GO:0008810">
    <property type="term" value="F:cellulase activity"/>
    <property type="evidence" value="ECO:0007669"/>
    <property type="project" value="InterPro"/>
</dbReference>
<keyword evidence="2" id="KW-0378">Hydrolase</keyword>
<protein>
    <submittedName>
        <fullName evidence="9">LacI family transcriptional regulator</fullName>
    </submittedName>
</protein>
<reference evidence="9 10" key="1">
    <citation type="submission" date="2018-06" db="EMBL/GenBank/DDBJ databases">
        <title>Chryseolinea flavus sp. nov., a member of the phylum Bacteroidetes isolated from soil.</title>
        <authorList>
            <person name="Li Y."/>
            <person name="Wang J."/>
        </authorList>
    </citation>
    <scope>NUCLEOTIDE SEQUENCE [LARGE SCALE GENOMIC DNA]</scope>
    <source>
        <strain evidence="9 10">SDU1-6</strain>
    </source>
</reference>
<dbReference type="SUPFAM" id="SSF48208">
    <property type="entry name" value="Six-hairpin glycosidases"/>
    <property type="match status" value="1"/>
</dbReference>
<dbReference type="InterPro" id="IPR001701">
    <property type="entry name" value="Glyco_hydro_9"/>
</dbReference>
<dbReference type="RefSeq" id="WP_112748752.1">
    <property type="nucleotide sequence ID" value="NZ_QMFY01000012.1"/>
</dbReference>
<keyword evidence="4" id="KW-0326">Glycosidase</keyword>